<dbReference type="AlphaFoldDB" id="A0A317EGN5"/>
<dbReference type="Proteomes" id="UP000245461">
    <property type="component" value="Unassembled WGS sequence"/>
</dbReference>
<name>A0A317EGN5_9PROT</name>
<protein>
    <submittedName>
        <fullName evidence="1">DUF4160 domain-containing protein</fullName>
    </submittedName>
</protein>
<gene>
    <name evidence="1" type="ORF">DKG74_09720</name>
</gene>
<comment type="caution">
    <text evidence="1">The sequence shown here is derived from an EMBL/GenBank/DDBJ whole genome shotgun (WGS) entry which is preliminary data.</text>
</comment>
<dbReference type="Pfam" id="PF13711">
    <property type="entry name" value="DUF4160"/>
    <property type="match status" value="1"/>
</dbReference>
<proteinExistence type="predicted"/>
<sequence length="63" mass="7407">MFADDHHPPHFHVVTPDHEVLVRLADFEVIAGQIDRRNLDMALAWAGANRERLDHEWKRLNAR</sequence>
<dbReference type="RefSeq" id="WP_109905146.1">
    <property type="nucleotide sequence ID" value="NZ_QGLE01000004.1"/>
</dbReference>
<evidence type="ECO:0000313" key="2">
    <source>
        <dbReference type="Proteomes" id="UP000245461"/>
    </source>
</evidence>
<evidence type="ECO:0000313" key="1">
    <source>
        <dbReference type="EMBL" id="PWR24375.1"/>
    </source>
</evidence>
<reference evidence="1 2" key="1">
    <citation type="submission" date="2018-05" db="EMBL/GenBank/DDBJ databases">
        <title>Zavarzinia sp. HR-AS.</title>
        <authorList>
            <person name="Lee Y."/>
            <person name="Jeon C.O."/>
        </authorList>
    </citation>
    <scope>NUCLEOTIDE SEQUENCE [LARGE SCALE GENOMIC DNA]</scope>
    <source>
        <strain evidence="1 2">HR-AS</strain>
    </source>
</reference>
<dbReference type="EMBL" id="QGLE01000004">
    <property type="protein sequence ID" value="PWR24375.1"/>
    <property type="molecule type" value="Genomic_DNA"/>
</dbReference>
<accession>A0A317EGN5</accession>
<dbReference type="InterPro" id="IPR025427">
    <property type="entry name" value="DUF4160"/>
</dbReference>
<dbReference type="OrthoDB" id="122670at2"/>
<organism evidence="1 2">
    <name type="scientific">Zavarzinia aquatilis</name>
    <dbReference type="NCBI Taxonomy" id="2211142"/>
    <lineage>
        <taxon>Bacteria</taxon>
        <taxon>Pseudomonadati</taxon>
        <taxon>Pseudomonadota</taxon>
        <taxon>Alphaproteobacteria</taxon>
        <taxon>Rhodospirillales</taxon>
        <taxon>Zavarziniaceae</taxon>
        <taxon>Zavarzinia</taxon>
    </lineage>
</organism>
<keyword evidence="2" id="KW-1185">Reference proteome</keyword>